<proteinExistence type="predicted"/>
<dbReference type="SUPFAM" id="SSF52540">
    <property type="entry name" value="P-loop containing nucleoside triphosphate hydrolases"/>
    <property type="match status" value="1"/>
</dbReference>
<evidence type="ECO:0000313" key="3">
    <source>
        <dbReference type="Proteomes" id="UP000008220"/>
    </source>
</evidence>
<dbReference type="Pfam" id="PF00005">
    <property type="entry name" value="ABC_tran"/>
    <property type="match status" value="1"/>
</dbReference>
<dbReference type="RefSeq" id="WP_011722083.1">
    <property type="nucleotide sequence ID" value="NC_008593.1"/>
</dbReference>
<dbReference type="GO" id="GO:0005524">
    <property type="term" value="F:ATP binding"/>
    <property type="evidence" value="ECO:0007669"/>
    <property type="project" value="InterPro"/>
</dbReference>
<dbReference type="GO" id="GO:0016887">
    <property type="term" value="F:ATP hydrolysis activity"/>
    <property type="evidence" value="ECO:0007669"/>
    <property type="project" value="InterPro"/>
</dbReference>
<dbReference type="Proteomes" id="UP000008220">
    <property type="component" value="Chromosome"/>
</dbReference>
<protein>
    <recommendedName>
        <fullName evidence="1">ABC transporter domain-containing protein</fullName>
    </recommendedName>
</protein>
<evidence type="ECO:0000259" key="1">
    <source>
        <dbReference type="Pfam" id="PF00005"/>
    </source>
</evidence>
<organism evidence="2 3">
    <name type="scientific">Clostridium novyi (strain NT)</name>
    <dbReference type="NCBI Taxonomy" id="386415"/>
    <lineage>
        <taxon>Bacteria</taxon>
        <taxon>Bacillati</taxon>
        <taxon>Bacillota</taxon>
        <taxon>Clostridia</taxon>
        <taxon>Eubacteriales</taxon>
        <taxon>Clostridiaceae</taxon>
        <taxon>Clostridium</taxon>
    </lineage>
</organism>
<dbReference type="HOGENOM" id="CLU_000604_61_3_9"/>
<feature type="domain" description="ABC transporter" evidence="1">
    <location>
        <begin position="6"/>
        <end position="44"/>
    </location>
</feature>
<name>A0Q0C8_CLONN</name>
<dbReference type="InterPro" id="IPR027417">
    <property type="entry name" value="P-loop_NTPase"/>
</dbReference>
<dbReference type="eggNOG" id="COG1132">
    <property type="taxonomic scope" value="Bacteria"/>
</dbReference>
<dbReference type="PATRIC" id="fig|386415.7.peg.1110"/>
<reference evidence="2 3" key="1">
    <citation type="journal article" date="2006" name="Nat. Biotechnol.">
        <title>The genome and transcriptomes of the anti-tumor agent Clostridium novyi-NT.</title>
        <authorList>
            <person name="Bettegowda C."/>
            <person name="Huang X."/>
            <person name="Lin J."/>
            <person name="Cheong I."/>
            <person name="Kohli M."/>
            <person name="Szabo S.A."/>
            <person name="Zhang X."/>
            <person name="Diaz L.A. Jr."/>
            <person name="Velculescu V.E."/>
            <person name="Parmigiani G."/>
            <person name="Kinzler K.W."/>
            <person name="Vogelstein B."/>
            <person name="Zhou S."/>
        </authorList>
    </citation>
    <scope>NUCLEOTIDE SEQUENCE [LARGE SCALE GENOMIC DNA]</scope>
    <source>
        <strain evidence="2 3">NT</strain>
    </source>
</reference>
<gene>
    <name evidence="2" type="ordered locus">NT01CX_2007</name>
</gene>
<dbReference type="PANTHER" id="PTHR24221:SF654">
    <property type="entry name" value="ATP-BINDING CASSETTE SUB-FAMILY B MEMBER 6"/>
    <property type="match status" value="1"/>
</dbReference>
<dbReference type="InterPro" id="IPR039421">
    <property type="entry name" value="Type_1_exporter"/>
</dbReference>
<dbReference type="InterPro" id="IPR003439">
    <property type="entry name" value="ABC_transporter-like_ATP-bd"/>
</dbReference>
<sequence>MKDGIETMIGERGTILSGGEKQRLSLTRLWFHKNNIVILDEATSAMDNITEELLMDEVINLLNIKR</sequence>
<dbReference type="EMBL" id="CP000382">
    <property type="protein sequence ID" value="ABK61008.1"/>
    <property type="molecule type" value="Genomic_DNA"/>
</dbReference>
<dbReference type="PANTHER" id="PTHR24221">
    <property type="entry name" value="ATP-BINDING CASSETTE SUB-FAMILY B"/>
    <property type="match status" value="1"/>
</dbReference>
<dbReference type="GO" id="GO:0042626">
    <property type="term" value="F:ATPase-coupled transmembrane transporter activity"/>
    <property type="evidence" value="ECO:0007669"/>
    <property type="project" value="TreeGrafter"/>
</dbReference>
<keyword evidence="3" id="KW-1185">Reference proteome</keyword>
<accession>A0Q0C8</accession>
<dbReference type="Gene3D" id="3.40.50.300">
    <property type="entry name" value="P-loop containing nucleotide triphosphate hydrolases"/>
    <property type="match status" value="1"/>
</dbReference>
<evidence type="ECO:0000313" key="2">
    <source>
        <dbReference type="EMBL" id="ABK61008.1"/>
    </source>
</evidence>
<dbReference type="STRING" id="386415.NT01CX_2007"/>
<dbReference type="AlphaFoldDB" id="A0Q0C8"/>
<dbReference type="KEGG" id="cno:NT01CX_2007"/>